<protein>
    <recommendedName>
        <fullName evidence="2">SGNH hydrolase-type esterase domain-containing protein</fullName>
    </recommendedName>
</protein>
<accession>A0A9P6M0R4</accession>
<sequence length="273" mass="30812">MSSDKDIRKELPENQGMSQEEFKQLIQEAMAFKARSHETFNNIHMPELRTKATSTPDLSSPKPALNNQAQETTDTVLIGDSMLERLKTTGACTELAQLDGLFNAGCGGDKIENVLYRLSLMSPLLEKLQVRLWVVMVGTNNLRKKGLRQSDVPLYRLLLQALLRISPGSRALVCEIFKRKDIEDRHVDEANEMVQAMIAEINDNLGEERIFWSNAPAEVTKERLEDHVHLDDEGYRLWDRILFPRVVRLLAAASFKSDMPVSPGALPSLADQI</sequence>
<gene>
    <name evidence="3" type="ORF">BGZ70_009111</name>
</gene>
<dbReference type="Gene3D" id="3.40.50.1110">
    <property type="entry name" value="SGNH hydrolase"/>
    <property type="match status" value="1"/>
</dbReference>
<evidence type="ECO:0000256" key="1">
    <source>
        <dbReference type="SAM" id="MobiDB-lite"/>
    </source>
</evidence>
<dbReference type="InterPro" id="IPR013830">
    <property type="entry name" value="SGNH_hydro"/>
</dbReference>
<keyword evidence="4" id="KW-1185">Reference proteome</keyword>
<feature type="domain" description="SGNH hydrolase-type esterase" evidence="2">
    <location>
        <begin position="97"/>
        <end position="237"/>
    </location>
</feature>
<feature type="region of interest" description="Disordered" evidence="1">
    <location>
        <begin position="49"/>
        <end position="69"/>
    </location>
</feature>
<name>A0A9P6M0R4_MORAP</name>
<dbReference type="Pfam" id="PF13472">
    <property type="entry name" value="Lipase_GDSL_2"/>
    <property type="match status" value="1"/>
</dbReference>
<evidence type="ECO:0000259" key="2">
    <source>
        <dbReference type="Pfam" id="PF13472"/>
    </source>
</evidence>
<organism evidence="3 4">
    <name type="scientific">Mortierella alpina</name>
    <name type="common">Oleaginous fungus</name>
    <name type="synonym">Mortierella renispora</name>
    <dbReference type="NCBI Taxonomy" id="64518"/>
    <lineage>
        <taxon>Eukaryota</taxon>
        <taxon>Fungi</taxon>
        <taxon>Fungi incertae sedis</taxon>
        <taxon>Mucoromycota</taxon>
        <taxon>Mortierellomycotina</taxon>
        <taxon>Mortierellomycetes</taxon>
        <taxon>Mortierellales</taxon>
        <taxon>Mortierellaceae</taxon>
        <taxon>Mortierella</taxon>
    </lineage>
</organism>
<proteinExistence type="predicted"/>
<evidence type="ECO:0000313" key="4">
    <source>
        <dbReference type="Proteomes" id="UP000738359"/>
    </source>
</evidence>
<dbReference type="InterPro" id="IPR036514">
    <property type="entry name" value="SGNH_hydro_sf"/>
</dbReference>
<reference evidence="3" key="1">
    <citation type="journal article" date="2020" name="Fungal Divers.">
        <title>Resolving the Mortierellaceae phylogeny through synthesis of multi-gene phylogenetics and phylogenomics.</title>
        <authorList>
            <person name="Vandepol N."/>
            <person name="Liber J."/>
            <person name="Desiro A."/>
            <person name="Na H."/>
            <person name="Kennedy M."/>
            <person name="Barry K."/>
            <person name="Grigoriev I.V."/>
            <person name="Miller A.N."/>
            <person name="O'Donnell K."/>
            <person name="Stajich J.E."/>
            <person name="Bonito G."/>
        </authorList>
    </citation>
    <scope>NUCLEOTIDE SEQUENCE</scope>
    <source>
        <strain evidence="3">CK1249</strain>
    </source>
</reference>
<dbReference type="EMBL" id="JAAAHY010000711">
    <property type="protein sequence ID" value="KAF9958722.1"/>
    <property type="molecule type" value="Genomic_DNA"/>
</dbReference>
<dbReference type="AlphaFoldDB" id="A0A9P6M0R4"/>
<evidence type="ECO:0000313" key="3">
    <source>
        <dbReference type="EMBL" id="KAF9958722.1"/>
    </source>
</evidence>
<dbReference type="OrthoDB" id="505607at2759"/>
<dbReference type="SUPFAM" id="SSF52266">
    <property type="entry name" value="SGNH hydrolase"/>
    <property type="match status" value="1"/>
</dbReference>
<dbReference type="Proteomes" id="UP000738359">
    <property type="component" value="Unassembled WGS sequence"/>
</dbReference>
<comment type="caution">
    <text evidence="3">The sequence shown here is derived from an EMBL/GenBank/DDBJ whole genome shotgun (WGS) entry which is preliminary data.</text>
</comment>